<dbReference type="CDD" id="cd06610">
    <property type="entry name" value="STKc_OSR1_SPAK"/>
    <property type="match status" value="1"/>
</dbReference>
<feature type="region of interest" description="Disordered" evidence="15">
    <location>
        <begin position="427"/>
        <end position="496"/>
    </location>
</feature>
<keyword evidence="5" id="KW-0723">Serine/threonine-protein kinase</keyword>
<keyword evidence="9" id="KW-0418">Kinase</keyword>
<dbReference type="Pfam" id="PF00069">
    <property type="entry name" value="Pkinase"/>
    <property type="match status" value="1"/>
</dbReference>
<evidence type="ECO:0000256" key="7">
    <source>
        <dbReference type="ARBA" id="ARBA00022679"/>
    </source>
</evidence>
<dbReference type="FunFam" id="3.10.20.90:FF:000043">
    <property type="entry name" value="serine/threonine-protein kinase OSR1 isoform X1"/>
    <property type="match status" value="1"/>
</dbReference>
<evidence type="ECO:0000256" key="3">
    <source>
        <dbReference type="ARBA" id="ARBA00012513"/>
    </source>
</evidence>
<evidence type="ECO:0000256" key="8">
    <source>
        <dbReference type="ARBA" id="ARBA00022741"/>
    </source>
</evidence>
<comment type="similarity">
    <text evidence="2">Belongs to the protein kinase superfamily. STE Ser/Thr protein kinase family. STE20 subfamily.</text>
</comment>
<organism evidence="17 18">
    <name type="scientific">Ceutorhynchus assimilis</name>
    <name type="common">cabbage seed weevil</name>
    <dbReference type="NCBI Taxonomy" id="467358"/>
    <lineage>
        <taxon>Eukaryota</taxon>
        <taxon>Metazoa</taxon>
        <taxon>Ecdysozoa</taxon>
        <taxon>Arthropoda</taxon>
        <taxon>Hexapoda</taxon>
        <taxon>Insecta</taxon>
        <taxon>Pterygota</taxon>
        <taxon>Neoptera</taxon>
        <taxon>Endopterygota</taxon>
        <taxon>Coleoptera</taxon>
        <taxon>Polyphaga</taxon>
        <taxon>Cucujiformia</taxon>
        <taxon>Curculionidae</taxon>
        <taxon>Ceutorhynchinae</taxon>
        <taxon>Ceutorhynchus</taxon>
    </lineage>
</organism>
<dbReference type="Gene3D" id="3.10.20.90">
    <property type="entry name" value="Phosphatidylinositol 3-kinase Catalytic Subunit, Chain A, domain 1"/>
    <property type="match status" value="1"/>
</dbReference>
<dbReference type="AlphaFoldDB" id="A0A9P0GN17"/>
<dbReference type="FunFam" id="1.10.510.10:FF:000068">
    <property type="entry name" value="STE20/SPS1-related proline-alanine-rich protein kinase"/>
    <property type="match status" value="1"/>
</dbReference>
<protein>
    <recommendedName>
        <fullName evidence="3">non-specific serine/threonine protein kinase</fullName>
        <ecNumber evidence="3">2.7.11.1</ecNumber>
    </recommendedName>
</protein>
<dbReference type="Proteomes" id="UP001152799">
    <property type="component" value="Chromosome 5"/>
</dbReference>
<evidence type="ECO:0000256" key="9">
    <source>
        <dbReference type="ARBA" id="ARBA00022777"/>
    </source>
</evidence>
<proteinExistence type="inferred from homology"/>
<dbReference type="EC" id="2.7.11.1" evidence="3"/>
<comment type="catalytic activity">
    <reaction evidence="12">
        <text>L-threonyl-[protein] + ATP = O-phospho-L-threonyl-[protein] + ADP + H(+)</text>
        <dbReference type="Rhea" id="RHEA:46608"/>
        <dbReference type="Rhea" id="RHEA-COMP:11060"/>
        <dbReference type="Rhea" id="RHEA-COMP:11605"/>
        <dbReference type="ChEBI" id="CHEBI:15378"/>
        <dbReference type="ChEBI" id="CHEBI:30013"/>
        <dbReference type="ChEBI" id="CHEBI:30616"/>
        <dbReference type="ChEBI" id="CHEBI:61977"/>
        <dbReference type="ChEBI" id="CHEBI:456216"/>
        <dbReference type="EC" id="2.7.11.1"/>
    </reaction>
</comment>
<keyword evidence="6" id="KW-0597">Phosphoprotein</keyword>
<evidence type="ECO:0000313" key="18">
    <source>
        <dbReference type="Proteomes" id="UP001152799"/>
    </source>
</evidence>
<dbReference type="PROSITE" id="PS00107">
    <property type="entry name" value="PROTEIN_KINASE_ATP"/>
    <property type="match status" value="1"/>
</dbReference>
<feature type="binding site" evidence="14">
    <location>
        <position position="159"/>
    </location>
    <ligand>
        <name>ATP</name>
        <dbReference type="ChEBI" id="CHEBI:30616"/>
    </ligand>
</feature>
<dbReference type="InterPro" id="IPR000719">
    <property type="entry name" value="Prot_kinase_dom"/>
</dbReference>
<evidence type="ECO:0000256" key="15">
    <source>
        <dbReference type="SAM" id="MobiDB-lite"/>
    </source>
</evidence>
<evidence type="ECO:0000256" key="14">
    <source>
        <dbReference type="PROSITE-ProRule" id="PRU10141"/>
    </source>
</evidence>
<evidence type="ECO:0000256" key="2">
    <source>
        <dbReference type="ARBA" id="ARBA00008874"/>
    </source>
</evidence>
<evidence type="ECO:0000256" key="13">
    <source>
        <dbReference type="ARBA" id="ARBA00048679"/>
    </source>
</evidence>
<dbReference type="GO" id="GO:0005524">
    <property type="term" value="F:ATP binding"/>
    <property type="evidence" value="ECO:0007669"/>
    <property type="project" value="UniProtKB-UniRule"/>
</dbReference>
<dbReference type="SMART" id="SM00220">
    <property type="entry name" value="S_TKc"/>
    <property type="match status" value="1"/>
</dbReference>
<evidence type="ECO:0000256" key="6">
    <source>
        <dbReference type="ARBA" id="ARBA00022553"/>
    </source>
</evidence>
<dbReference type="InterPro" id="IPR017441">
    <property type="entry name" value="Protein_kinase_ATP_BS"/>
</dbReference>
<comment type="subcellular location">
    <subcellularLocation>
        <location evidence="1">Cytoplasm</location>
    </subcellularLocation>
</comment>
<accession>A0A9P0GN17</accession>
<dbReference type="InterPro" id="IPR011009">
    <property type="entry name" value="Kinase-like_dom_sf"/>
</dbReference>
<keyword evidence="10 14" id="KW-0067">ATP-binding</keyword>
<keyword evidence="11" id="KW-0007">Acetylation</keyword>
<dbReference type="InterPro" id="IPR024678">
    <property type="entry name" value="Kinase_OSR1/WNK_CCT"/>
</dbReference>
<dbReference type="PANTHER" id="PTHR48012:SF16">
    <property type="entry name" value="NON-SPECIFIC SERINE_THREONINE PROTEIN KINASE"/>
    <property type="match status" value="1"/>
</dbReference>
<dbReference type="EMBL" id="OU892281">
    <property type="protein sequence ID" value="CAH1131008.1"/>
    <property type="molecule type" value="Genomic_DNA"/>
</dbReference>
<dbReference type="Pfam" id="PF12202">
    <property type="entry name" value="OSR1_C"/>
    <property type="match status" value="1"/>
</dbReference>
<dbReference type="OrthoDB" id="8693905at2759"/>
<dbReference type="PROSITE" id="PS50011">
    <property type="entry name" value="PROTEIN_KINASE_DOM"/>
    <property type="match status" value="1"/>
</dbReference>
<gene>
    <name evidence="17" type="ORF">CEUTPL_LOCUS9600</name>
</gene>
<dbReference type="GO" id="GO:0004674">
    <property type="term" value="F:protein serine/threonine kinase activity"/>
    <property type="evidence" value="ECO:0007669"/>
    <property type="project" value="UniProtKB-KW"/>
</dbReference>
<dbReference type="Gene3D" id="3.30.200.20">
    <property type="entry name" value="Phosphorylase Kinase, domain 1"/>
    <property type="match status" value="1"/>
</dbReference>
<keyword evidence="8 14" id="KW-0547">Nucleotide-binding</keyword>
<keyword evidence="4" id="KW-0963">Cytoplasm</keyword>
<dbReference type="Gene3D" id="1.10.510.10">
    <property type="entry name" value="Transferase(Phosphotransferase) domain 1"/>
    <property type="match status" value="1"/>
</dbReference>
<dbReference type="InterPro" id="IPR050629">
    <property type="entry name" value="STE20/SPS1-PAK"/>
</dbReference>
<evidence type="ECO:0000259" key="16">
    <source>
        <dbReference type="PROSITE" id="PS50011"/>
    </source>
</evidence>
<evidence type="ECO:0000256" key="5">
    <source>
        <dbReference type="ARBA" id="ARBA00022527"/>
    </source>
</evidence>
<evidence type="ECO:0000256" key="12">
    <source>
        <dbReference type="ARBA" id="ARBA00047899"/>
    </source>
</evidence>
<dbReference type="GO" id="GO:0005737">
    <property type="term" value="C:cytoplasm"/>
    <property type="evidence" value="ECO:0007669"/>
    <property type="project" value="UniProtKB-SubCell"/>
</dbReference>
<evidence type="ECO:0000256" key="11">
    <source>
        <dbReference type="ARBA" id="ARBA00022990"/>
    </source>
</evidence>
<name>A0A9P0GN17_9CUCU</name>
<evidence type="ECO:0000313" key="17">
    <source>
        <dbReference type="EMBL" id="CAH1131008.1"/>
    </source>
</evidence>
<dbReference type="SUPFAM" id="SSF56112">
    <property type="entry name" value="Protein kinase-like (PK-like)"/>
    <property type="match status" value="1"/>
</dbReference>
<keyword evidence="7" id="KW-0808">Transferase</keyword>
<reference evidence="17" key="1">
    <citation type="submission" date="2022-01" db="EMBL/GenBank/DDBJ databases">
        <authorList>
            <person name="King R."/>
        </authorList>
    </citation>
    <scope>NUCLEOTIDE SEQUENCE</scope>
</reference>
<feature type="compositionally biased region" description="Acidic residues" evidence="15">
    <location>
        <begin position="454"/>
        <end position="467"/>
    </location>
</feature>
<dbReference type="PANTHER" id="PTHR48012">
    <property type="entry name" value="STERILE20-LIKE KINASE, ISOFORM B-RELATED"/>
    <property type="match status" value="1"/>
</dbReference>
<evidence type="ECO:0000256" key="10">
    <source>
        <dbReference type="ARBA" id="ARBA00022840"/>
    </source>
</evidence>
<evidence type="ECO:0000256" key="4">
    <source>
        <dbReference type="ARBA" id="ARBA00022490"/>
    </source>
</evidence>
<evidence type="ECO:0000256" key="1">
    <source>
        <dbReference type="ARBA" id="ARBA00004496"/>
    </source>
</evidence>
<sequence>MIMLTSDEANNKKHVVVDVKSNTLRRRKTGVYKMDSSDKDQAFQNNSFLSTLAIGKRKISEELVPPGSHGIFRPKPQHQDYSSSTLGGYARAATNSIGTSIGNLGNILSRKMAASTSQPSVPWPNSKDDYELGKVIGVGATAVVHGAYCKPRNEKCAIKRINLEKWNTSMDELLKEIQAMSSCNHENVVTYYTSFVVREELWLVLKLLEGGSLLDIIKHKMRASNCKHGVFDEATIATVLREVLKGLEYFHSNGQIHRDIKAGNILLGEDGTVQIADFGVSAWLATGRDLSREKVRHTFVGTPCWMAPEVMEQDHGYDFKADIWSFGITAIEMATGTAPYHKYPPMKVLMLTLQNDPPNLDTGAEEKDQYKAYGKTFRKMITDCLQKEAAKRPTAADLLKHPFFKKAKDKKYLQQTLVAIGPSLETRVQKASKRQPGASGRLHRKETGEWVWSSEDEDGGDGSSESDTDSKPMNTLVSAGSSGSDHESSESDPPPVNLVLRMRNAKRELNDIRFEFAVGKDSAEGIASELVGAGLVDGKDITAITQNLQKLIEKRHSLKVVTFQLQSGVASNETPDDKALIGFAQISITD</sequence>
<feature type="domain" description="Protein kinase" evidence="16">
    <location>
        <begin position="130"/>
        <end position="404"/>
    </location>
</feature>
<comment type="catalytic activity">
    <reaction evidence="13">
        <text>L-seryl-[protein] + ATP = O-phospho-L-seryl-[protein] + ADP + H(+)</text>
        <dbReference type="Rhea" id="RHEA:17989"/>
        <dbReference type="Rhea" id="RHEA-COMP:9863"/>
        <dbReference type="Rhea" id="RHEA-COMP:11604"/>
        <dbReference type="ChEBI" id="CHEBI:15378"/>
        <dbReference type="ChEBI" id="CHEBI:29999"/>
        <dbReference type="ChEBI" id="CHEBI:30616"/>
        <dbReference type="ChEBI" id="CHEBI:83421"/>
        <dbReference type="ChEBI" id="CHEBI:456216"/>
        <dbReference type="EC" id="2.7.11.1"/>
    </reaction>
</comment>
<keyword evidence="18" id="KW-1185">Reference proteome</keyword>
<dbReference type="FunFam" id="3.30.200.20:FF:000114">
    <property type="entry name" value="serine/threonine-protein kinase OSR1 isoform X1"/>
    <property type="match status" value="1"/>
</dbReference>